<feature type="transmembrane region" description="Helical" evidence="4">
    <location>
        <begin position="412"/>
        <end position="431"/>
    </location>
</feature>
<keyword evidence="5" id="KW-0813">Transport</keyword>
<evidence type="ECO:0000256" key="3">
    <source>
        <dbReference type="ARBA" id="ARBA00023136"/>
    </source>
</evidence>
<dbReference type="OrthoDB" id="546893at2759"/>
<reference evidence="5 6" key="1">
    <citation type="journal article" date="2018" name="Sci. Rep.">
        <title>Genomic signatures of local adaptation to the degree of environmental predictability in rotifers.</title>
        <authorList>
            <person name="Franch-Gras L."/>
            <person name="Hahn C."/>
            <person name="Garcia-Roger E.M."/>
            <person name="Carmona M.J."/>
            <person name="Serra M."/>
            <person name="Gomez A."/>
        </authorList>
    </citation>
    <scope>NUCLEOTIDE SEQUENCE [LARGE SCALE GENOMIC DNA]</scope>
    <source>
        <strain evidence="5">HYR1</strain>
    </source>
</reference>
<evidence type="ECO:0000256" key="1">
    <source>
        <dbReference type="ARBA" id="ARBA00022692"/>
    </source>
</evidence>
<dbReference type="InterPro" id="IPR036259">
    <property type="entry name" value="MFS_trans_sf"/>
</dbReference>
<organism evidence="5 6">
    <name type="scientific">Brachionus plicatilis</name>
    <name type="common">Marine rotifer</name>
    <name type="synonym">Brachionus muelleri</name>
    <dbReference type="NCBI Taxonomy" id="10195"/>
    <lineage>
        <taxon>Eukaryota</taxon>
        <taxon>Metazoa</taxon>
        <taxon>Spiralia</taxon>
        <taxon>Gnathifera</taxon>
        <taxon>Rotifera</taxon>
        <taxon>Eurotatoria</taxon>
        <taxon>Monogononta</taxon>
        <taxon>Pseudotrocha</taxon>
        <taxon>Ploima</taxon>
        <taxon>Brachionidae</taxon>
        <taxon>Brachionus</taxon>
    </lineage>
</organism>
<proteinExistence type="predicted"/>
<keyword evidence="1 4" id="KW-0812">Transmembrane</keyword>
<dbReference type="SUPFAM" id="SSF103473">
    <property type="entry name" value="MFS general substrate transporter"/>
    <property type="match status" value="1"/>
</dbReference>
<sequence>MGTDLYSYRYRITKTFLLFLAWVSIGLNQEMIGTTLEDLRVFLQLDYNTIIFVINNRHVGFILTTCFCGLIVDKFYHYLETIMTICCLLIGLCSFLVPITTSFWLTAMYFLVQGCACAFYDLSGNQMILSLWKGVSHSPINAMHAGYGIGALIGVQISKEYIKFKPVQNSSQILPTEHISDQVELTVPYSVAGGMSVLVGLMFMVAQKLEYSNRLKFLKNKNSKMEILDENLFKNKSKLMSVFFGAKVYRGKDLLYMMVQKKLITLLLFCILGFFAVISKFMMTYLTRGPAKFTTHEYTNVQTLFWMLYVVGRFLAALVAFKMNPILFVAVLLSVNLAIAALFLVPYLCLVNGPVHPSAIMVAKSFIGDFNSFVMSIFSLGATSSQWLFQYLTAQLLDAMQPQDYLLGFKNANSAFFLMHIAFIPCFLIGYRGLPEQLRSDTVPISEYRFLVEETHFGDIPTVEPRYNETLFDLDLNQFAYVKCDENVPINGQLTDDEINDLVAKKSNNEIQTVEVEVPETEIEEDHKKIISRQDFLNMIKQQRDFLLADDNQNRDLLKKL</sequence>
<keyword evidence="2 4" id="KW-1133">Transmembrane helix</keyword>
<dbReference type="STRING" id="10195.A0A3M7R2Q2"/>
<dbReference type="Proteomes" id="UP000276133">
    <property type="component" value="Unassembled WGS sequence"/>
</dbReference>
<keyword evidence="5" id="KW-0762">Sugar transport</keyword>
<feature type="transmembrane region" description="Helical" evidence="4">
    <location>
        <begin position="12"/>
        <end position="29"/>
    </location>
</feature>
<feature type="transmembrane region" description="Helical" evidence="4">
    <location>
        <begin position="304"/>
        <end position="321"/>
    </location>
</feature>
<feature type="transmembrane region" description="Helical" evidence="4">
    <location>
        <begin position="370"/>
        <end position="392"/>
    </location>
</feature>
<accession>A0A3M7R2Q2</accession>
<evidence type="ECO:0000256" key="2">
    <source>
        <dbReference type="ARBA" id="ARBA00022989"/>
    </source>
</evidence>
<feature type="transmembrane region" description="Helical" evidence="4">
    <location>
        <begin position="78"/>
        <end position="97"/>
    </location>
</feature>
<keyword evidence="6" id="KW-1185">Reference proteome</keyword>
<name>A0A3M7R2Q2_BRAPC</name>
<comment type="caution">
    <text evidence="5">The sequence shown here is derived from an EMBL/GenBank/DDBJ whole genome shotgun (WGS) entry which is preliminary data.</text>
</comment>
<dbReference type="EMBL" id="REGN01004410">
    <property type="protein sequence ID" value="RNA17641.1"/>
    <property type="molecule type" value="Genomic_DNA"/>
</dbReference>
<gene>
    <name evidence="5" type="ORF">BpHYR1_008129</name>
</gene>
<keyword evidence="3 4" id="KW-0472">Membrane</keyword>
<dbReference type="Gene3D" id="1.20.1250.20">
    <property type="entry name" value="MFS general substrate transporter like domains"/>
    <property type="match status" value="1"/>
</dbReference>
<evidence type="ECO:0000313" key="5">
    <source>
        <dbReference type="EMBL" id="RNA17641.1"/>
    </source>
</evidence>
<dbReference type="PANTHER" id="PTHR23121:SF9">
    <property type="entry name" value="SODIUM-DEPENDENT GLUCOSE TRANSPORTER 1"/>
    <property type="match status" value="1"/>
</dbReference>
<protein>
    <submittedName>
        <fullName evidence="5">Sodium-dependent glucose transporter 1A-like</fullName>
    </submittedName>
</protein>
<feature type="transmembrane region" description="Helical" evidence="4">
    <location>
        <begin position="49"/>
        <end position="71"/>
    </location>
</feature>
<dbReference type="PANTHER" id="PTHR23121">
    <property type="entry name" value="SODIUM-DEPENDENT GLUCOSE TRANSPORTER 1"/>
    <property type="match status" value="1"/>
</dbReference>
<feature type="transmembrane region" description="Helical" evidence="4">
    <location>
        <begin position="263"/>
        <end position="283"/>
    </location>
</feature>
<dbReference type="AlphaFoldDB" id="A0A3M7R2Q2"/>
<feature type="transmembrane region" description="Helical" evidence="4">
    <location>
        <begin position="327"/>
        <end position="350"/>
    </location>
</feature>
<evidence type="ECO:0000256" key="4">
    <source>
        <dbReference type="SAM" id="Phobius"/>
    </source>
</evidence>
<feature type="transmembrane region" description="Helical" evidence="4">
    <location>
        <begin position="187"/>
        <end position="206"/>
    </location>
</feature>
<evidence type="ECO:0000313" key="6">
    <source>
        <dbReference type="Proteomes" id="UP000276133"/>
    </source>
</evidence>